<evidence type="ECO:0000313" key="11">
    <source>
        <dbReference type="Proteomes" id="UP001596514"/>
    </source>
</evidence>
<dbReference type="InterPro" id="IPR039421">
    <property type="entry name" value="Type_1_exporter"/>
</dbReference>
<feature type="transmembrane region" description="Helical" evidence="7">
    <location>
        <begin position="178"/>
        <end position="196"/>
    </location>
</feature>
<dbReference type="RefSeq" id="WP_343966715.1">
    <property type="nucleotide sequence ID" value="NZ_BAAAGK010000044.1"/>
</dbReference>
<dbReference type="PANTHER" id="PTHR43394:SF1">
    <property type="entry name" value="ATP-BINDING CASSETTE SUB-FAMILY B MEMBER 10, MITOCHONDRIAL"/>
    <property type="match status" value="1"/>
</dbReference>
<reference evidence="11" key="1">
    <citation type="journal article" date="2019" name="Int. J. Syst. Evol. Microbiol.">
        <title>The Global Catalogue of Microorganisms (GCM) 10K type strain sequencing project: providing services to taxonomists for standard genome sequencing and annotation.</title>
        <authorList>
            <consortium name="The Broad Institute Genomics Platform"/>
            <consortium name="The Broad Institute Genome Sequencing Center for Infectious Disease"/>
            <person name="Wu L."/>
            <person name="Ma J."/>
        </authorList>
    </citation>
    <scope>NUCLEOTIDE SEQUENCE [LARGE SCALE GENOMIC DNA]</scope>
    <source>
        <strain evidence="11">JCM 10083</strain>
    </source>
</reference>
<keyword evidence="3" id="KW-0547">Nucleotide-binding</keyword>
<evidence type="ECO:0000313" key="10">
    <source>
        <dbReference type="EMBL" id="MFC7604933.1"/>
    </source>
</evidence>
<dbReference type="EMBL" id="JBHTEE010000001">
    <property type="protein sequence ID" value="MFC7604933.1"/>
    <property type="molecule type" value="Genomic_DNA"/>
</dbReference>
<sequence length="610" mass="66616">MTTSGSEFSVSGRPHDRRGPVRWFWSHVRRHPLQLTGFLGASLIMVVLNATVPGLTGAAFDAVLGAGGGGARELGLISLGLLAIVLARGAFDLVARLASEVLAKRLERDTRDELYVSLLGKSQTFHNRQRVGDLMARAANDIRQLSIMISPGIDLIVDSSLTGLVPLVFIAAIDPRLLLAPGVFAVVFVLALWHYMRQLNPVATRMREQFGDLNAGLNEAVRGIEVIKVSAQEDQERRRFRARARRYRDSFVHNGLVQARYLPTLLFAFAMAASLWHGLYLQAAGAITIGELVAFMSLMNMIGFPTNMSIFTFSLVQIGIVSARRILGIMNTETELGQRADGHAAPISGAIRFENVTFGYGEDDPVLRGVTFTVQPGETVAIVGETGSGKSTLAKLVPRIYDVTAGRILVDDVDVREWDLDSLRSQISTIEQDIVLFSRSVAENIAFGLGQQAERSAVVKAAEEAQAAEFIGELDDGYDTVIGERGITLSGGQRQRLAIARALLTDPAILVLDDSTSAIDSATEDRIQQAIGRVLDGRTTFLITHRLSQIRWADKVLLLRRGELVDYGTHDELLTRSRLYRRIFAHYDEVDLTDTTDPAVVLAGEQGGQG</sequence>
<evidence type="ECO:0000259" key="8">
    <source>
        <dbReference type="PROSITE" id="PS50893"/>
    </source>
</evidence>
<dbReference type="Gene3D" id="1.20.1560.10">
    <property type="entry name" value="ABC transporter type 1, transmembrane domain"/>
    <property type="match status" value="1"/>
</dbReference>
<feature type="domain" description="ABC transporter" evidence="8">
    <location>
        <begin position="351"/>
        <end position="586"/>
    </location>
</feature>
<dbReference type="Pfam" id="PF00664">
    <property type="entry name" value="ABC_membrane"/>
    <property type="match status" value="1"/>
</dbReference>
<comment type="subcellular location">
    <subcellularLocation>
        <location evidence="1">Cell membrane</location>
        <topology evidence="1">Multi-pass membrane protein</topology>
    </subcellularLocation>
</comment>
<dbReference type="InterPro" id="IPR003439">
    <property type="entry name" value="ABC_transporter-like_ATP-bd"/>
</dbReference>
<organism evidence="10 11">
    <name type="scientific">Streptosporangium amethystogenes subsp. fukuiense</name>
    <dbReference type="NCBI Taxonomy" id="698418"/>
    <lineage>
        <taxon>Bacteria</taxon>
        <taxon>Bacillati</taxon>
        <taxon>Actinomycetota</taxon>
        <taxon>Actinomycetes</taxon>
        <taxon>Streptosporangiales</taxon>
        <taxon>Streptosporangiaceae</taxon>
        <taxon>Streptosporangium</taxon>
    </lineage>
</organism>
<gene>
    <name evidence="10" type="ORF">ACFQVD_32990</name>
</gene>
<dbReference type="InterPro" id="IPR003593">
    <property type="entry name" value="AAA+_ATPase"/>
</dbReference>
<dbReference type="PROSITE" id="PS00211">
    <property type="entry name" value="ABC_TRANSPORTER_1"/>
    <property type="match status" value="1"/>
</dbReference>
<dbReference type="Pfam" id="PF00005">
    <property type="entry name" value="ABC_tran"/>
    <property type="match status" value="1"/>
</dbReference>
<feature type="transmembrane region" description="Helical" evidence="7">
    <location>
        <begin position="251"/>
        <end position="273"/>
    </location>
</feature>
<dbReference type="Gene3D" id="3.40.50.300">
    <property type="entry name" value="P-loop containing nucleotide triphosphate hydrolases"/>
    <property type="match status" value="1"/>
</dbReference>
<evidence type="ECO:0000256" key="7">
    <source>
        <dbReference type="SAM" id="Phobius"/>
    </source>
</evidence>
<keyword evidence="2 7" id="KW-0812">Transmembrane</keyword>
<dbReference type="InterPro" id="IPR017871">
    <property type="entry name" value="ABC_transporter-like_CS"/>
</dbReference>
<comment type="caution">
    <text evidence="10">The sequence shown here is derived from an EMBL/GenBank/DDBJ whole genome shotgun (WGS) entry which is preliminary data.</text>
</comment>
<keyword evidence="6 7" id="KW-0472">Membrane</keyword>
<evidence type="ECO:0000256" key="6">
    <source>
        <dbReference type="ARBA" id="ARBA00023136"/>
    </source>
</evidence>
<evidence type="ECO:0000256" key="3">
    <source>
        <dbReference type="ARBA" id="ARBA00022741"/>
    </source>
</evidence>
<feature type="transmembrane region" description="Helical" evidence="7">
    <location>
        <begin position="279"/>
        <end position="298"/>
    </location>
</feature>
<evidence type="ECO:0000256" key="1">
    <source>
        <dbReference type="ARBA" id="ARBA00004651"/>
    </source>
</evidence>
<name>A0ABW2TA42_9ACTN</name>
<feature type="transmembrane region" description="Helical" evidence="7">
    <location>
        <begin position="152"/>
        <end position="172"/>
    </location>
</feature>
<evidence type="ECO:0000256" key="4">
    <source>
        <dbReference type="ARBA" id="ARBA00022840"/>
    </source>
</evidence>
<protein>
    <submittedName>
        <fullName evidence="10">ABC transporter ATP-binding protein</fullName>
    </submittedName>
</protein>
<dbReference type="InterPro" id="IPR027417">
    <property type="entry name" value="P-loop_NTPase"/>
</dbReference>
<dbReference type="InterPro" id="IPR011527">
    <property type="entry name" value="ABC1_TM_dom"/>
</dbReference>
<dbReference type="SUPFAM" id="SSF90123">
    <property type="entry name" value="ABC transporter transmembrane region"/>
    <property type="match status" value="1"/>
</dbReference>
<dbReference type="InterPro" id="IPR036640">
    <property type="entry name" value="ABC1_TM_sf"/>
</dbReference>
<feature type="transmembrane region" description="Helical" evidence="7">
    <location>
        <begin position="310"/>
        <end position="327"/>
    </location>
</feature>
<dbReference type="PROSITE" id="PS50929">
    <property type="entry name" value="ABC_TM1F"/>
    <property type="match status" value="1"/>
</dbReference>
<keyword evidence="4 10" id="KW-0067">ATP-binding</keyword>
<feature type="domain" description="ABC transmembrane type-1" evidence="9">
    <location>
        <begin position="39"/>
        <end position="317"/>
    </location>
</feature>
<evidence type="ECO:0000256" key="2">
    <source>
        <dbReference type="ARBA" id="ARBA00022692"/>
    </source>
</evidence>
<keyword evidence="11" id="KW-1185">Reference proteome</keyword>
<keyword evidence="5 7" id="KW-1133">Transmembrane helix</keyword>
<dbReference type="PANTHER" id="PTHR43394">
    <property type="entry name" value="ATP-DEPENDENT PERMEASE MDL1, MITOCHONDRIAL"/>
    <property type="match status" value="1"/>
</dbReference>
<dbReference type="SUPFAM" id="SSF52540">
    <property type="entry name" value="P-loop containing nucleoside triphosphate hydrolases"/>
    <property type="match status" value="1"/>
</dbReference>
<dbReference type="Proteomes" id="UP001596514">
    <property type="component" value="Unassembled WGS sequence"/>
</dbReference>
<feature type="transmembrane region" description="Helical" evidence="7">
    <location>
        <begin position="35"/>
        <end position="56"/>
    </location>
</feature>
<dbReference type="SMART" id="SM00382">
    <property type="entry name" value="AAA"/>
    <property type="match status" value="1"/>
</dbReference>
<dbReference type="PROSITE" id="PS50893">
    <property type="entry name" value="ABC_TRANSPORTER_2"/>
    <property type="match status" value="1"/>
</dbReference>
<dbReference type="GO" id="GO:0005524">
    <property type="term" value="F:ATP binding"/>
    <property type="evidence" value="ECO:0007669"/>
    <property type="project" value="UniProtKB-KW"/>
</dbReference>
<feature type="transmembrane region" description="Helical" evidence="7">
    <location>
        <begin position="76"/>
        <end position="98"/>
    </location>
</feature>
<evidence type="ECO:0000259" key="9">
    <source>
        <dbReference type="PROSITE" id="PS50929"/>
    </source>
</evidence>
<proteinExistence type="predicted"/>
<evidence type="ECO:0000256" key="5">
    <source>
        <dbReference type="ARBA" id="ARBA00022989"/>
    </source>
</evidence>
<accession>A0ABW2TA42</accession>